<dbReference type="Gramene" id="PGSC0003DMT400068369">
    <property type="protein sequence ID" value="PGSC0003DMT400068369"/>
    <property type="gene ID" value="PGSC0003DMG402026585"/>
</dbReference>
<dbReference type="Proteomes" id="UP000011115">
    <property type="component" value="Unassembled WGS sequence"/>
</dbReference>
<evidence type="ECO:0000313" key="1">
    <source>
        <dbReference type="EnsemblPlants" id="PGSC0003DMT400068369"/>
    </source>
</evidence>
<reference evidence="2" key="1">
    <citation type="journal article" date="2011" name="Nature">
        <title>Genome sequence and analysis of the tuber crop potato.</title>
        <authorList>
            <consortium name="The Potato Genome Sequencing Consortium"/>
        </authorList>
    </citation>
    <scope>NUCLEOTIDE SEQUENCE [LARGE SCALE GENOMIC DNA]</scope>
    <source>
        <strain evidence="2">cv. DM1-3 516 R44</strain>
    </source>
</reference>
<sequence>MFSGVVAGQRVLVSEKENEGVLGWCSSGFGGRIWWGLRWRELTGATGLKR</sequence>
<evidence type="ECO:0000313" key="2">
    <source>
        <dbReference type="Proteomes" id="UP000011115"/>
    </source>
</evidence>
<organism evidence="1 2">
    <name type="scientific">Solanum tuberosum</name>
    <name type="common">Potato</name>
    <dbReference type="NCBI Taxonomy" id="4113"/>
    <lineage>
        <taxon>Eukaryota</taxon>
        <taxon>Viridiplantae</taxon>
        <taxon>Streptophyta</taxon>
        <taxon>Embryophyta</taxon>
        <taxon>Tracheophyta</taxon>
        <taxon>Spermatophyta</taxon>
        <taxon>Magnoliopsida</taxon>
        <taxon>eudicotyledons</taxon>
        <taxon>Gunneridae</taxon>
        <taxon>Pentapetalae</taxon>
        <taxon>asterids</taxon>
        <taxon>lamiids</taxon>
        <taxon>Solanales</taxon>
        <taxon>Solanaceae</taxon>
        <taxon>Solanoideae</taxon>
        <taxon>Solaneae</taxon>
        <taxon>Solanum</taxon>
    </lineage>
</organism>
<reference evidence="1" key="2">
    <citation type="submission" date="2015-06" db="UniProtKB">
        <authorList>
            <consortium name="EnsemblPlants"/>
        </authorList>
    </citation>
    <scope>IDENTIFICATION</scope>
    <source>
        <strain evidence="1">DM1-3 516 R44</strain>
    </source>
</reference>
<dbReference type="EnsemblPlants" id="PGSC0003DMT400068369">
    <property type="protein sequence ID" value="PGSC0003DMT400068369"/>
    <property type="gene ID" value="PGSC0003DMG402026585"/>
</dbReference>
<dbReference type="PaxDb" id="4113-PGSC0003DMT400068369"/>
<accession>M1CIY8</accession>
<name>M1CIY8_SOLTU</name>
<proteinExistence type="predicted"/>
<keyword evidence="2" id="KW-1185">Reference proteome</keyword>
<protein>
    <submittedName>
        <fullName evidence="1">Uncharacterized protein</fullName>
    </submittedName>
</protein>
<dbReference type="HOGENOM" id="CLU_3128064_0_0_1"/>
<dbReference type="AlphaFoldDB" id="M1CIY8"/>
<dbReference type="InParanoid" id="M1CIY8"/>